<dbReference type="InterPro" id="IPR011234">
    <property type="entry name" value="Fumarylacetoacetase-like_C"/>
</dbReference>
<dbReference type="SUPFAM" id="SSF56529">
    <property type="entry name" value="FAH"/>
    <property type="match status" value="1"/>
</dbReference>
<dbReference type="Pfam" id="PF01557">
    <property type="entry name" value="FAA_hydrolase"/>
    <property type="match status" value="1"/>
</dbReference>
<keyword evidence="4" id="KW-1185">Reference proteome</keyword>
<protein>
    <submittedName>
        <fullName evidence="3">Putative 4-oxalocrotonate decarboxylase</fullName>
    </submittedName>
</protein>
<reference evidence="3 4" key="1">
    <citation type="submission" date="2012-02" db="EMBL/GenBank/DDBJ databases">
        <title>Complete genome sequence of Caldilinea aerophila DSM 14535 (= NBRC 102666).</title>
        <authorList>
            <person name="Oguchi A."/>
            <person name="Hosoyama A."/>
            <person name="Sekine M."/>
            <person name="Fukai R."/>
            <person name="Kato Y."/>
            <person name="Nakamura S."/>
            <person name="Hanada S."/>
            <person name="Yamazaki S."/>
            <person name="Fujita N."/>
        </authorList>
    </citation>
    <scope>NUCLEOTIDE SEQUENCE [LARGE SCALE GENOMIC DNA]</scope>
    <source>
        <strain evidence="4">DSM 14535 / JCM 11387 / NBRC 104270 / STL-6-O1</strain>
    </source>
</reference>
<dbReference type="HOGENOM" id="CLU_1199345_0_0_0"/>
<dbReference type="Proteomes" id="UP000007880">
    <property type="component" value="Chromosome"/>
</dbReference>
<dbReference type="STRING" id="926550.CLDAP_40930"/>
<dbReference type="GO" id="GO:0008684">
    <property type="term" value="F:2-oxopent-4-enoate hydratase activity"/>
    <property type="evidence" value="ECO:0007669"/>
    <property type="project" value="TreeGrafter"/>
</dbReference>
<dbReference type="PANTHER" id="PTHR30143">
    <property type="entry name" value="ACID HYDRATASE"/>
    <property type="match status" value="1"/>
</dbReference>
<gene>
    <name evidence="3" type="ordered locus">CLDAP_40930</name>
</gene>
<dbReference type="AlphaFoldDB" id="I0IA45"/>
<evidence type="ECO:0000256" key="1">
    <source>
        <dbReference type="ARBA" id="ARBA00023239"/>
    </source>
</evidence>
<feature type="domain" description="Fumarylacetoacetase-like C-terminal" evidence="2">
    <location>
        <begin position="78"/>
        <end position="220"/>
    </location>
</feature>
<accession>I0IA45</accession>
<sequence length="246" mass="26697">MSMNLSAAEQALTSVIDDARRNRTPVSGRTREWDVDLIGAYRIQHHLQRQSDCIGYKLGLVSPAKQTQMGLNQPIYGHLRRSMWVEGEIRLSDFIQPRLEPEIAVVLRKALPAEAEPGMAAHAIGGYFLGVEVLDSVWTDYHFSAVEVIADNASAGAFLLGNCLLEAMPSGSLHLYLNGVLRSEGSVDALGNIEERLCWLARTVGGLQAGQIVLLGSPAQAVPAEAGVLEVRSANHHLVLAKVNEQ</sequence>
<dbReference type="KEGG" id="cap:CLDAP_40930"/>
<keyword evidence="1" id="KW-0456">Lyase</keyword>
<proteinExistence type="predicted"/>
<dbReference type="eggNOG" id="COG3971">
    <property type="taxonomic scope" value="Bacteria"/>
</dbReference>
<organism evidence="3 4">
    <name type="scientific">Caldilinea aerophila (strain DSM 14535 / JCM 11387 / NBRC 104270 / STL-6-O1)</name>
    <dbReference type="NCBI Taxonomy" id="926550"/>
    <lineage>
        <taxon>Bacteria</taxon>
        <taxon>Bacillati</taxon>
        <taxon>Chloroflexota</taxon>
        <taxon>Caldilineae</taxon>
        <taxon>Caldilineales</taxon>
        <taxon>Caldilineaceae</taxon>
        <taxon>Caldilinea</taxon>
    </lineage>
</organism>
<evidence type="ECO:0000313" key="3">
    <source>
        <dbReference type="EMBL" id="BAM02133.1"/>
    </source>
</evidence>
<dbReference type="InterPro" id="IPR036663">
    <property type="entry name" value="Fumarylacetoacetase_C_sf"/>
</dbReference>
<dbReference type="EMBL" id="AP012337">
    <property type="protein sequence ID" value="BAM02133.1"/>
    <property type="molecule type" value="Genomic_DNA"/>
</dbReference>
<dbReference type="InterPro" id="IPR050772">
    <property type="entry name" value="Hydratase-Decarb/MhpD_sf"/>
</dbReference>
<dbReference type="PANTHER" id="PTHR30143:SF0">
    <property type="entry name" value="2-KETO-4-PENTENOATE HYDRATASE"/>
    <property type="match status" value="1"/>
</dbReference>
<dbReference type="Gene3D" id="3.90.850.10">
    <property type="entry name" value="Fumarylacetoacetase-like, C-terminal domain"/>
    <property type="match status" value="1"/>
</dbReference>
<evidence type="ECO:0000313" key="4">
    <source>
        <dbReference type="Proteomes" id="UP000007880"/>
    </source>
</evidence>
<dbReference type="GO" id="GO:0005737">
    <property type="term" value="C:cytoplasm"/>
    <property type="evidence" value="ECO:0007669"/>
    <property type="project" value="TreeGrafter"/>
</dbReference>
<evidence type="ECO:0000259" key="2">
    <source>
        <dbReference type="Pfam" id="PF01557"/>
    </source>
</evidence>
<name>I0IA45_CALAS</name>